<reference evidence="1 2" key="1">
    <citation type="journal article" date="2019" name="Commun. Biol.">
        <title>The bagworm genome reveals a unique fibroin gene that provides high tensile strength.</title>
        <authorList>
            <person name="Kono N."/>
            <person name="Nakamura H."/>
            <person name="Ohtoshi R."/>
            <person name="Tomita M."/>
            <person name="Numata K."/>
            <person name="Arakawa K."/>
        </authorList>
    </citation>
    <scope>NUCLEOTIDE SEQUENCE [LARGE SCALE GENOMIC DNA]</scope>
</reference>
<keyword evidence="2" id="KW-1185">Reference proteome</keyword>
<sequence length="124" mass="14069">MTPAIDRYTVKTTLESWLRRRRRRLQPTTTRSDCPRVDYEILCVIYAMSSLEPRSCLRFNLVFVTPQCKVTSDTFVNFRLGGVTLALLPIDRGFQRPPTSDGPTDVSLAVRIGTLLLTTLSVFT</sequence>
<proteinExistence type="predicted"/>
<protein>
    <submittedName>
        <fullName evidence="1">Uncharacterized protein</fullName>
    </submittedName>
</protein>
<name>A0A4C1X8J8_EUMVA</name>
<dbReference type="EMBL" id="BGZK01000759">
    <property type="protein sequence ID" value="GBP59370.1"/>
    <property type="molecule type" value="Genomic_DNA"/>
</dbReference>
<organism evidence="1 2">
    <name type="scientific">Eumeta variegata</name>
    <name type="common">Bagworm moth</name>
    <name type="synonym">Eumeta japonica</name>
    <dbReference type="NCBI Taxonomy" id="151549"/>
    <lineage>
        <taxon>Eukaryota</taxon>
        <taxon>Metazoa</taxon>
        <taxon>Ecdysozoa</taxon>
        <taxon>Arthropoda</taxon>
        <taxon>Hexapoda</taxon>
        <taxon>Insecta</taxon>
        <taxon>Pterygota</taxon>
        <taxon>Neoptera</taxon>
        <taxon>Endopterygota</taxon>
        <taxon>Lepidoptera</taxon>
        <taxon>Glossata</taxon>
        <taxon>Ditrysia</taxon>
        <taxon>Tineoidea</taxon>
        <taxon>Psychidae</taxon>
        <taxon>Oiketicinae</taxon>
        <taxon>Eumeta</taxon>
    </lineage>
</organism>
<evidence type="ECO:0000313" key="1">
    <source>
        <dbReference type="EMBL" id="GBP59370.1"/>
    </source>
</evidence>
<accession>A0A4C1X8J8</accession>
<comment type="caution">
    <text evidence="1">The sequence shown here is derived from an EMBL/GenBank/DDBJ whole genome shotgun (WGS) entry which is preliminary data.</text>
</comment>
<dbReference type="Proteomes" id="UP000299102">
    <property type="component" value="Unassembled WGS sequence"/>
</dbReference>
<gene>
    <name evidence="1" type="ORF">EVAR_45550_1</name>
</gene>
<evidence type="ECO:0000313" key="2">
    <source>
        <dbReference type="Proteomes" id="UP000299102"/>
    </source>
</evidence>
<dbReference type="AlphaFoldDB" id="A0A4C1X8J8"/>